<proteinExistence type="predicted"/>
<organism evidence="5 6">
    <name type="scientific">Aspergillus mulundensis</name>
    <dbReference type="NCBI Taxonomy" id="1810919"/>
    <lineage>
        <taxon>Eukaryota</taxon>
        <taxon>Fungi</taxon>
        <taxon>Dikarya</taxon>
        <taxon>Ascomycota</taxon>
        <taxon>Pezizomycotina</taxon>
        <taxon>Eurotiomycetes</taxon>
        <taxon>Eurotiomycetidae</taxon>
        <taxon>Eurotiales</taxon>
        <taxon>Aspergillaceae</taxon>
        <taxon>Aspergillus</taxon>
        <taxon>Aspergillus subgen. Nidulantes</taxon>
    </lineage>
</organism>
<dbReference type="Pfam" id="PF12796">
    <property type="entry name" value="Ank_2"/>
    <property type="match status" value="2"/>
</dbReference>
<feature type="repeat" description="ANK" evidence="3">
    <location>
        <begin position="502"/>
        <end position="534"/>
    </location>
</feature>
<gene>
    <name evidence="5" type="ORF">DSM5745_08587</name>
</gene>
<name>A0A3D8R4B1_9EURO</name>
<dbReference type="PANTHER" id="PTHR24123">
    <property type="entry name" value="ANKYRIN REPEAT-CONTAINING"/>
    <property type="match status" value="1"/>
</dbReference>
<dbReference type="InterPro" id="IPR002110">
    <property type="entry name" value="Ankyrin_rpt"/>
</dbReference>
<dbReference type="PROSITE" id="PS50088">
    <property type="entry name" value="ANK_REPEAT"/>
    <property type="match status" value="6"/>
</dbReference>
<keyword evidence="2 3" id="KW-0040">ANK repeat</keyword>
<evidence type="ECO:0000256" key="2">
    <source>
        <dbReference type="ARBA" id="ARBA00023043"/>
    </source>
</evidence>
<dbReference type="Gene3D" id="1.25.40.20">
    <property type="entry name" value="Ankyrin repeat-containing domain"/>
    <property type="match status" value="4"/>
</dbReference>
<accession>A0A3D8R4B1</accession>
<dbReference type="OrthoDB" id="194358at2759"/>
<keyword evidence="1" id="KW-0677">Repeat</keyword>
<dbReference type="Pfam" id="PF14420">
    <property type="entry name" value="Clr5"/>
    <property type="match status" value="1"/>
</dbReference>
<protein>
    <recommendedName>
        <fullName evidence="4">Clr5 domain-containing protein</fullName>
    </recommendedName>
</protein>
<keyword evidence="6" id="KW-1185">Reference proteome</keyword>
<feature type="repeat" description="ANK" evidence="3">
    <location>
        <begin position="325"/>
        <end position="360"/>
    </location>
</feature>
<dbReference type="InterPro" id="IPR025676">
    <property type="entry name" value="Clr5_dom"/>
</dbReference>
<dbReference type="SMART" id="SM00248">
    <property type="entry name" value="ANK"/>
    <property type="match status" value="15"/>
</dbReference>
<sequence>MNEDEWQAFRPEIQRLYIDENKTLPEVRRHLESRYGFRGTKTQYERRLKKWGLVKNQKVSDLEWKFIGRRIHKRKLAGKHKSDVYKYGRQVPPGTVKTAVYGGKAYVPTTMLARESSPSTPDSILVCSPASPGLHFSSKHPLPWQSFSKLLPTDYIQHEHHSFSTTVSPRWEIMSPSCEWKQRVRTHLSLAVPWIKLDCLSGKECCSRDASAVMALMPNHETLASRSCQDANHSLDLFEIQLFLMSNSFGVSDAQNMETLRISGLDRLDRFQTLLTVEEPTAAAVAERLFASALRLFDINIVSMMLKAGMNANGVLSSTDTPGQETMSYLEYAAESSGQSGRELLELLLSHGADANLRDYSKPAMRRAICRKNTGAIEKLLLHGAIVAAKDLAAAAKYLDDMALFEHLLAACPDVNPDMDPDTYSALAEAVMRQNVHMISLLLARGADPAGTVRVGLRSGAHGFTTHLGLAIQTNELSVIEAILNARNSIVHDEIDQSSRSEYISPLALAVDRGNPGLVDLLVQAGADPRAEDPSRGLTLLEMAVTQNNIDMCRTLLAYGAPVDPPSHRRKQSPLSVAVDEERVDMVSLLLSAGARVNDEYDELPGTVLARAIEHGNVLLVDLLLNAGAERVGGSLRCIGNLKTAVYLRRANRLQSILDISGAAVLAISILSEDDALAQFLLDHSFDVNGTTVFDYLWHCACSDDDPIYVRVPETTPLSAALQTGKIRLAADILARGAEITDPDLGAALQHSLSESRDGWFYYLLDRASGHAPTAIGIAIMAGRADILQLMLSKGVSPEGVPKLKHTWQLRGPKYSLRFDEPHSVLEVAVMENNERILRTLCDSHPWGETQKGRALSLAIVFRRDELVEYLLQETLDMNQEVHVHFWNPNGHYSRADSELEKSCTPLQAAVLNQDAFLVQQILKNPTTDIDHCSNDHHAAGTALLLAVKHGNMQLVDILLDHGADVNRRCNLNGDATPLQCAARKGFLGIARRLLDHGADINYDPKHWLVQSALVEAATHGRIDMVQMLLNEGASVVGAAGRKQYKEAVSNADGNGHHAVAELIRAFKHRKEVEMRPVLELDSDNDMS</sequence>
<dbReference type="RefSeq" id="XP_026600616.1">
    <property type="nucleotide sequence ID" value="XM_026750603.1"/>
</dbReference>
<dbReference type="PROSITE" id="PS50297">
    <property type="entry name" value="ANK_REP_REGION"/>
    <property type="match status" value="5"/>
</dbReference>
<evidence type="ECO:0000313" key="5">
    <source>
        <dbReference type="EMBL" id="RDW68827.1"/>
    </source>
</evidence>
<dbReference type="Proteomes" id="UP000256690">
    <property type="component" value="Unassembled WGS sequence"/>
</dbReference>
<feature type="repeat" description="ANK" evidence="3">
    <location>
        <begin position="974"/>
        <end position="1006"/>
    </location>
</feature>
<dbReference type="InterPro" id="IPR036770">
    <property type="entry name" value="Ankyrin_rpt-contain_sf"/>
</dbReference>
<feature type="repeat" description="ANK" evidence="3">
    <location>
        <begin position="939"/>
        <end position="971"/>
    </location>
</feature>
<feature type="domain" description="Clr5" evidence="4">
    <location>
        <begin position="3"/>
        <end position="55"/>
    </location>
</feature>
<dbReference type="EMBL" id="PVWQ01000011">
    <property type="protein sequence ID" value="RDW68827.1"/>
    <property type="molecule type" value="Genomic_DNA"/>
</dbReference>
<comment type="caution">
    <text evidence="5">The sequence shown here is derived from an EMBL/GenBank/DDBJ whole genome shotgun (WGS) entry which is preliminary data.</text>
</comment>
<evidence type="ECO:0000256" key="3">
    <source>
        <dbReference type="PROSITE-ProRule" id="PRU00023"/>
    </source>
</evidence>
<dbReference type="SUPFAM" id="SSF48403">
    <property type="entry name" value="Ankyrin repeat"/>
    <property type="match status" value="3"/>
</dbReference>
<dbReference type="GeneID" id="38118957"/>
<feature type="repeat" description="ANK" evidence="3">
    <location>
        <begin position="570"/>
        <end position="602"/>
    </location>
</feature>
<evidence type="ECO:0000256" key="1">
    <source>
        <dbReference type="ARBA" id="ARBA00022737"/>
    </source>
</evidence>
<feature type="repeat" description="ANK" evidence="3">
    <location>
        <begin position="536"/>
        <end position="568"/>
    </location>
</feature>
<dbReference type="PANTHER" id="PTHR24123:SF33">
    <property type="entry name" value="PROTEIN HOS4"/>
    <property type="match status" value="1"/>
</dbReference>
<dbReference type="STRING" id="1810919.A0A3D8R4B1"/>
<evidence type="ECO:0000313" key="6">
    <source>
        <dbReference type="Proteomes" id="UP000256690"/>
    </source>
</evidence>
<dbReference type="InterPro" id="IPR051165">
    <property type="entry name" value="Multifunctional_ANK_Repeat"/>
</dbReference>
<reference evidence="5 6" key="1">
    <citation type="journal article" date="2018" name="IMA Fungus">
        <title>IMA Genome-F 9: Draft genome sequence of Annulohypoxylon stygium, Aspergillus mulundensis, Berkeleyomyces basicola (syn. Thielaviopsis basicola), Ceratocystis smalleyi, two Cercospora beticola strains, Coleophoma cylindrospora, Fusarium fracticaudum, Phialophora cf. hyalina, and Morchella septimelata.</title>
        <authorList>
            <person name="Wingfield B.D."/>
            <person name="Bills G.F."/>
            <person name="Dong Y."/>
            <person name="Huang W."/>
            <person name="Nel W.J."/>
            <person name="Swalarsk-Parry B.S."/>
            <person name="Vaghefi N."/>
            <person name="Wilken P.M."/>
            <person name="An Z."/>
            <person name="de Beer Z.W."/>
            <person name="De Vos L."/>
            <person name="Chen L."/>
            <person name="Duong T.A."/>
            <person name="Gao Y."/>
            <person name="Hammerbacher A."/>
            <person name="Kikkert J.R."/>
            <person name="Li Y."/>
            <person name="Li H."/>
            <person name="Li K."/>
            <person name="Li Q."/>
            <person name="Liu X."/>
            <person name="Ma X."/>
            <person name="Naidoo K."/>
            <person name="Pethybridge S.J."/>
            <person name="Sun J."/>
            <person name="Steenkamp E.T."/>
            <person name="van der Nest M.A."/>
            <person name="van Wyk S."/>
            <person name="Wingfield M.J."/>
            <person name="Xiong C."/>
            <person name="Yue Q."/>
            <person name="Zhang X."/>
        </authorList>
    </citation>
    <scope>NUCLEOTIDE SEQUENCE [LARGE SCALE GENOMIC DNA]</scope>
    <source>
        <strain evidence="5 6">DSM 5745</strain>
    </source>
</reference>
<dbReference type="AlphaFoldDB" id="A0A3D8R4B1"/>
<evidence type="ECO:0000259" key="4">
    <source>
        <dbReference type="Pfam" id="PF14420"/>
    </source>
</evidence>